<organism evidence="5">
    <name type="scientific">Sesamum calycinum</name>
    <dbReference type="NCBI Taxonomy" id="2727403"/>
    <lineage>
        <taxon>Eukaryota</taxon>
        <taxon>Viridiplantae</taxon>
        <taxon>Streptophyta</taxon>
        <taxon>Embryophyta</taxon>
        <taxon>Tracheophyta</taxon>
        <taxon>Spermatophyta</taxon>
        <taxon>Magnoliopsida</taxon>
        <taxon>eudicotyledons</taxon>
        <taxon>Gunneridae</taxon>
        <taxon>Pentapetalae</taxon>
        <taxon>asterids</taxon>
        <taxon>lamiids</taxon>
        <taxon>Lamiales</taxon>
        <taxon>Pedaliaceae</taxon>
        <taxon>Sesamum</taxon>
    </lineage>
</organism>
<dbReference type="PRINTS" id="PR01210">
    <property type="entry name" value="GGTRANSPTASE"/>
</dbReference>
<dbReference type="EC" id="2.3.2.2" evidence="3"/>
<feature type="binding site" evidence="2">
    <location>
        <position position="469"/>
    </location>
    <ligand>
        <name>L-glutamate</name>
        <dbReference type="ChEBI" id="CHEBI:29985"/>
    </ligand>
</feature>
<feature type="binding site" evidence="2">
    <location>
        <position position="422"/>
    </location>
    <ligand>
        <name>L-glutamate</name>
        <dbReference type="ChEBI" id="CHEBI:29985"/>
    </ligand>
</feature>
<feature type="binding site" evidence="2">
    <location>
        <position position="111"/>
    </location>
    <ligand>
        <name>L-glutamate</name>
        <dbReference type="ChEBI" id="CHEBI:29985"/>
    </ligand>
</feature>
<keyword evidence="3" id="KW-0808">Transferase</keyword>
<evidence type="ECO:0000256" key="1">
    <source>
        <dbReference type="PIRSR" id="PIRSR600101-1"/>
    </source>
</evidence>
<dbReference type="Pfam" id="PF01019">
    <property type="entry name" value="G_glu_transpept"/>
    <property type="match status" value="1"/>
</dbReference>
<feature type="chain" id="PRO_5043318455" description="Glutathione hydrolase" evidence="4">
    <location>
        <begin position="36"/>
        <end position="576"/>
    </location>
</feature>
<comment type="pathway">
    <text evidence="3">Sulfur metabolism; glutathione metabolism.</text>
</comment>
<proteinExistence type="predicted"/>
<feature type="binding site" evidence="2">
    <location>
        <begin position="398"/>
        <end position="400"/>
    </location>
    <ligand>
        <name>L-glutamate</name>
        <dbReference type="ChEBI" id="CHEBI:29985"/>
    </ligand>
</feature>
<feature type="binding site" evidence="2">
    <location>
        <begin position="447"/>
        <end position="448"/>
    </location>
    <ligand>
        <name>L-glutamate</name>
        <dbReference type="ChEBI" id="CHEBI:29985"/>
    </ligand>
</feature>
<dbReference type="GO" id="GO:0006751">
    <property type="term" value="P:glutathione catabolic process"/>
    <property type="evidence" value="ECO:0007669"/>
    <property type="project" value="UniProtKB-UniRule"/>
</dbReference>
<dbReference type="PANTHER" id="PTHR11686">
    <property type="entry name" value="GAMMA GLUTAMYL TRANSPEPTIDASE"/>
    <property type="match status" value="1"/>
</dbReference>
<comment type="function">
    <text evidence="3">Cleaves the gamma-glutamyl peptide bond of glutathione and glutathione conjugates.</text>
</comment>
<comment type="catalytic activity">
    <reaction evidence="3">
        <text>an S-substituted glutathione + H2O = an S-substituted L-cysteinylglycine + L-glutamate</text>
        <dbReference type="Rhea" id="RHEA:59468"/>
        <dbReference type="ChEBI" id="CHEBI:15377"/>
        <dbReference type="ChEBI" id="CHEBI:29985"/>
        <dbReference type="ChEBI" id="CHEBI:90779"/>
        <dbReference type="ChEBI" id="CHEBI:143103"/>
        <dbReference type="EC" id="3.4.19.13"/>
    </reaction>
</comment>
<keyword evidence="3 5" id="KW-0378">Hydrolase</keyword>
<dbReference type="NCBIfam" id="TIGR00066">
    <property type="entry name" value="g_glut_trans"/>
    <property type="match status" value="1"/>
</dbReference>
<dbReference type="FunFam" id="1.10.246.130:FF:000001">
    <property type="entry name" value="Gamma-glutamyltransferase 5 isoform 1"/>
    <property type="match status" value="1"/>
</dbReference>
<dbReference type="SUPFAM" id="SSF56235">
    <property type="entry name" value="N-terminal nucleophile aminohydrolases (Ntn hydrolases)"/>
    <property type="match status" value="1"/>
</dbReference>
<keyword evidence="3" id="KW-0012">Acyltransferase</keyword>
<evidence type="ECO:0000256" key="4">
    <source>
        <dbReference type="SAM" id="SignalP"/>
    </source>
</evidence>
<dbReference type="GO" id="GO:0036374">
    <property type="term" value="F:glutathione hydrolase activity"/>
    <property type="evidence" value="ECO:0007669"/>
    <property type="project" value="UniProtKB-UniRule"/>
</dbReference>
<evidence type="ECO:0000256" key="3">
    <source>
        <dbReference type="RuleBase" id="RU368068"/>
    </source>
</evidence>
<reference evidence="5" key="1">
    <citation type="submission" date="2020-06" db="EMBL/GenBank/DDBJ databases">
        <authorList>
            <person name="Li T."/>
            <person name="Hu X."/>
            <person name="Zhang T."/>
            <person name="Song X."/>
            <person name="Zhang H."/>
            <person name="Dai N."/>
            <person name="Sheng W."/>
            <person name="Hou X."/>
            <person name="Wei L."/>
        </authorList>
    </citation>
    <scope>NUCLEOTIDE SEQUENCE</scope>
    <source>
        <strain evidence="5">KEN8</strain>
        <tissue evidence="5">Leaf</tissue>
    </source>
</reference>
<keyword evidence="4" id="KW-0732">Signal</keyword>
<comment type="catalytic activity">
    <reaction evidence="3">
        <text>glutathione + H2O = L-cysteinylglycine + L-glutamate</text>
        <dbReference type="Rhea" id="RHEA:28807"/>
        <dbReference type="ChEBI" id="CHEBI:15377"/>
        <dbReference type="ChEBI" id="CHEBI:29985"/>
        <dbReference type="ChEBI" id="CHEBI:57925"/>
        <dbReference type="ChEBI" id="CHEBI:61694"/>
        <dbReference type="EC" id="3.4.19.13"/>
    </reaction>
</comment>
<sequence>MNLDFFFAVCPTLGHRFAVLFLVLFLVSLPKIACGAGSARVVARHGVVATDEAECSRIGRDILRQGGHAVDAAVAATLCLGVVNPAHSGLGGGGFMLVRSSSGHAEVFDMREMAPGRASKDMFPLESFCRKDGALSIAVPGQLAGLYKAHKEYGKIQWASLVTPAETLARIGFNISDSLFQKMTKAKSIILANNELQSIFAPNGKLLIQGQTLRFRKLADTLAAIAKDGINSFYNGVIARSLAEDIRKAGGIITQADFEKYRVITRKPIGARALGYDIVTAPPPAAGGAMMILILKILSNYGTTGVPVWLEMHRFIEALKYALALRMNLGDPAFVNVTSVLQTMISTSFAKSLKDRINDNKTFDSAHYGSKWSQVYDQGTTHICIVDDQRNVVTMTTSLNSNFGSKFMSPSTGIFLNNQMCDFSVTSSHERPPSPANFVQPFKRPLSSMAPTILVKGKQVKAVIGAAGGILIPDAVSQVLINHFILKMEPFTAVRIPRLYHLLYPDVVFHEKFRTKTGRYEYKPEILNELKKRGHLLRECSSWTICQFVIQKLSGPDSGQLVAVSDPRKGGAPAGY</sequence>
<comment type="catalytic activity">
    <reaction evidence="3">
        <text>an N-terminal (5-L-glutamyl)-[peptide] + an alpha-amino acid = 5-L-glutamyl amino acid + an N-terminal L-alpha-aminoacyl-[peptide]</text>
        <dbReference type="Rhea" id="RHEA:23904"/>
        <dbReference type="Rhea" id="RHEA-COMP:9780"/>
        <dbReference type="Rhea" id="RHEA-COMP:9795"/>
        <dbReference type="ChEBI" id="CHEBI:77644"/>
        <dbReference type="ChEBI" id="CHEBI:78597"/>
        <dbReference type="ChEBI" id="CHEBI:78599"/>
        <dbReference type="ChEBI" id="CHEBI:78608"/>
        <dbReference type="EC" id="2.3.2.2"/>
    </reaction>
</comment>
<dbReference type="Gene3D" id="1.10.246.130">
    <property type="match status" value="1"/>
</dbReference>
<dbReference type="AlphaFoldDB" id="A0AAW2NHS8"/>
<dbReference type="InterPro" id="IPR043137">
    <property type="entry name" value="GGT_ssub_C"/>
</dbReference>
<dbReference type="EMBL" id="JACGWM010000011">
    <property type="protein sequence ID" value="KAL0342768.1"/>
    <property type="molecule type" value="Genomic_DNA"/>
</dbReference>
<evidence type="ECO:0000313" key="5">
    <source>
        <dbReference type="EMBL" id="KAL0342768.1"/>
    </source>
</evidence>
<dbReference type="GO" id="GO:0103068">
    <property type="term" value="F:leukotriene C4 gamma-glutamyl transferase activity"/>
    <property type="evidence" value="ECO:0007669"/>
    <property type="project" value="UniProtKB-EC"/>
</dbReference>
<dbReference type="InterPro" id="IPR029055">
    <property type="entry name" value="Ntn_hydrolases_N"/>
</dbReference>
<dbReference type="InterPro" id="IPR000101">
    <property type="entry name" value="GGT_peptidase"/>
</dbReference>
<reference evidence="5" key="2">
    <citation type="journal article" date="2024" name="Plant">
        <title>Genomic evolution and insights into agronomic trait innovations of Sesamum species.</title>
        <authorList>
            <person name="Miao H."/>
            <person name="Wang L."/>
            <person name="Qu L."/>
            <person name="Liu H."/>
            <person name="Sun Y."/>
            <person name="Le M."/>
            <person name="Wang Q."/>
            <person name="Wei S."/>
            <person name="Zheng Y."/>
            <person name="Lin W."/>
            <person name="Duan Y."/>
            <person name="Cao H."/>
            <person name="Xiong S."/>
            <person name="Wang X."/>
            <person name="Wei L."/>
            <person name="Li C."/>
            <person name="Ma Q."/>
            <person name="Ju M."/>
            <person name="Zhao R."/>
            <person name="Li G."/>
            <person name="Mu C."/>
            <person name="Tian Q."/>
            <person name="Mei H."/>
            <person name="Zhang T."/>
            <person name="Gao T."/>
            <person name="Zhang H."/>
        </authorList>
    </citation>
    <scope>NUCLEOTIDE SEQUENCE</scope>
    <source>
        <strain evidence="5">KEN8</strain>
    </source>
</reference>
<feature type="signal peptide" evidence="4">
    <location>
        <begin position="1"/>
        <end position="35"/>
    </location>
</feature>
<protein>
    <recommendedName>
        <fullName evidence="3">Glutathione hydrolase</fullName>
        <ecNumber evidence="3">2.3.2.2</ecNumber>
        <ecNumber evidence="3">3.4.19.13</ecNumber>
    </recommendedName>
    <alternativeName>
        <fullName evidence="3">Gamma-glutamyltransferase</fullName>
    </alternativeName>
    <alternativeName>
        <fullName evidence="3">Gamma-glutamyltranspeptidase</fullName>
    </alternativeName>
</protein>
<accession>A0AAW2NHS8</accession>
<gene>
    <name evidence="5" type="ORF">Scaly_1939400</name>
</gene>
<dbReference type="EC" id="3.4.19.13" evidence="3"/>
<dbReference type="PANTHER" id="PTHR11686:SF34">
    <property type="entry name" value="GLUTATHIONE HYDROLASE 1-RELATED"/>
    <property type="match status" value="1"/>
</dbReference>
<comment type="caution">
    <text evidence="5">The sequence shown here is derived from an EMBL/GenBank/DDBJ whole genome shotgun (WGS) entry which is preliminary data.</text>
</comment>
<name>A0AAW2NHS8_9LAMI</name>
<dbReference type="InterPro" id="IPR043138">
    <property type="entry name" value="GGT_lsub"/>
</dbReference>
<evidence type="ECO:0000256" key="2">
    <source>
        <dbReference type="PIRSR" id="PIRSR600101-2"/>
    </source>
</evidence>
<dbReference type="GO" id="GO:0005886">
    <property type="term" value="C:plasma membrane"/>
    <property type="evidence" value="ECO:0007669"/>
    <property type="project" value="TreeGrafter"/>
</dbReference>
<dbReference type="Gene3D" id="3.60.20.40">
    <property type="match status" value="1"/>
</dbReference>
<feature type="active site" description="Nucleophile" evidence="1">
    <location>
        <position position="380"/>
    </location>
</feature>